<dbReference type="Gene3D" id="2.30.38.10">
    <property type="entry name" value="Luciferase, Domain 3"/>
    <property type="match status" value="2"/>
</dbReference>
<dbReference type="NCBIfam" id="TIGR01733">
    <property type="entry name" value="AA-adenyl-dom"/>
    <property type="match status" value="2"/>
</dbReference>
<dbReference type="Gene3D" id="3.30.559.30">
    <property type="entry name" value="Nonribosomal peptide synthetase, condensation domain"/>
    <property type="match status" value="1"/>
</dbReference>
<dbReference type="InterPro" id="IPR000873">
    <property type="entry name" value="AMP-dep_synth/lig_dom"/>
</dbReference>
<dbReference type="Pfam" id="PF00550">
    <property type="entry name" value="PP-binding"/>
    <property type="match status" value="2"/>
</dbReference>
<keyword evidence="3" id="KW-0436">Ligase</keyword>
<dbReference type="InterPro" id="IPR020806">
    <property type="entry name" value="PKS_PP-bd"/>
</dbReference>
<dbReference type="SUPFAM" id="SSF56801">
    <property type="entry name" value="Acetyl-CoA synthetase-like"/>
    <property type="match status" value="2"/>
</dbReference>
<dbReference type="InterPro" id="IPR013120">
    <property type="entry name" value="FAR_NAD-bd"/>
</dbReference>
<dbReference type="InterPro" id="IPR020845">
    <property type="entry name" value="AMP-binding_CS"/>
</dbReference>
<dbReference type="InterPro" id="IPR010080">
    <property type="entry name" value="Thioester_reductase-like_dom"/>
</dbReference>
<keyword evidence="1" id="KW-0596">Phosphopantetheine</keyword>
<dbReference type="CDD" id="cd12117">
    <property type="entry name" value="A_NRPS_Srf_like"/>
    <property type="match status" value="2"/>
</dbReference>
<evidence type="ECO:0000256" key="2">
    <source>
        <dbReference type="ARBA" id="ARBA00022553"/>
    </source>
</evidence>
<dbReference type="PROSITE" id="PS00455">
    <property type="entry name" value="AMP_BINDING"/>
    <property type="match status" value="2"/>
</dbReference>
<dbReference type="InterPro" id="IPR045851">
    <property type="entry name" value="AMP-bd_C_sf"/>
</dbReference>
<evidence type="ECO:0000313" key="6">
    <source>
        <dbReference type="Proteomes" id="UP001222680"/>
    </source>
</evidence>
<organism evidence="5 6">
    <name type="scientific">Edwardsiella ictaluri</name>
    <dbReference type="NCBI Taxonomy" id="67780"/>
    <lineage>
        <taxon>Bacteria</taxon>
        <taxon>Pseudomonadati</taxon>
        <taxon>Pseudomonadota</taxon>
        <taxon>Gammaproteobacteria</taxon>
        <taxon>Enterobacterales</taxon>
        <taxon>Hafniaceae</taxon>
        <taxon>Edwardsiella</taxon>
    </lineage>
</organism>
<reference evidence="5 6" key="1">
    <citation type="submission" date="2022-02" db="EMBL/GenBank/DDBJ databases">
        <title>Phenotypic, genotypic and serological characterization of Edwardsiella ictaluri from catfish and ornamental fish species.</title>
        <authorList>
            <person name="Rose D."/>
            <person name="Tekedar H.C."/>
            <person name="Waldbieser G.C."/>
            <person name="Aarattuthodi S."/>
            <person name="Griffin M.J."/>
        </authorList>
    </citation>
    <scope>NUCLEOTIDE SEQUENCE [LARGE SCALE GENOMIC DNA]</scope>
    <source>
        <strain evidence="5 6">13 TAL-140 K3</strain>
    </source>
</reference>
<accession>A0ABY8GGN9</accession>
<dbReference type="InterPro" id="IPR023213">
    <property type="entry name" value="CAT-like_dom_sf"/>
</dbReference>
<evidence type="ECO:0000256" key="1">
    <source>
        <dbReference type="ARBA" id="ARBA00022450"/>
    </source>
</evidence>
<dbReference type="RefSeq" id="WP_049640567.1">
    <property type="nucleotide sequence ID" value="NZ_CP113159.1"/>
</dbReference>
<evidence type="ECO:0000313" key="5">
    <source>
        <dbReference type="EMBL" id="WFN96559.1"/>
    </source>
</evidence>
<dbReference type="NCBIfam" id="NF003417">
    <property type="entry name" value="PRK04813.1"/>
    <property type="match status" value="2"/>
</dbReference>
<dbReference type="Pfam" id="PF00668">
    <property type="entry name" value="Condensation"/>
    <property type="match status" value="1"/>
</dbReference>
<dbReference type="Gene3D" id="3.30.559.10">
    <property type="entry name" value="Chloramphenicol acetyltransferase-like domain"/>
    <property type="match status" value="1"/>
</dbReference>
<dbReference type="NCBIfam" id="TIGR01746">
    <property type="entry name" value="Thioester-redct"/>
    <property type="match status" value="1"/>
</dbReference>
<dbReference type="Proteomes" id="UP001222680">
    <property type="component" value="Chromosome"/>
</dbReference>
<dbReference type="InterPro" id="IPR036291">
    <property type="entry name" value="NAD(P)-bd_dom_sf"/>
</dbReference>
<dbReference type="PROSITE" id="PS50075">
    <property type="entry name" value="CARRIER"/>
    <property type="match status" value="2"/>
</dbReference>
<dbReference type="CDD" id="cd19531">
    <property type="entry name" value="LCL_NRPS-like"/>
    <property type="match status" value="1"/>
</dbReference>
<dbReference type="InterPro" id="IPR009081">
    <property type="entry name" value="PP-bd_ACP"/>
</dbReference>
<dbReference type="PANTHER" id="PTHR45527:SF1">
    <property type="entry name" value="FATTY ACID SYNTHASE"/>
    <property type="match status" value="1"/>
</dbReference>
<sequence length="2013" mass="224693">MTMLDRTLISAFTIHVKNTPDKVAIKHNGKQTTYRQLDELSTNIASYIWQRKPGHDKSTSILICLERSELTIGVILACVKLGFTYVPFDPKNPDERLQYMLDDCRPALVITSKKDAKRQDGYLEIYVEDIPLPTAEVSPDFPGVSNLEAVYIMYTSGSTGNPKGVVISQKGILRLVLDAKPFQFSSDAIIAQSGNIAFDASTFEIWGALLNGATLVITPYETVIDSDALATFLCVETITDAWFTVALFNLLVMENPGVFGSLNNVLIGGDALNPKLVHAVLCSDTPPGALWNGYGPTENTVFTTLHRITLEDSTRSSIPIGIPIAGTHCYVLDADRQPVIPGEEGELYTSGAGLATGYLNKPEKTAEAFFPNPYYKLEKCQNLQSASAWMYKTGDRVKMLADGTLDFLGRVDNQVKIRGFRLEPGEVEFQLCQLADVDLAVVTVVEHQGQKKLAAWCKSSRNANEILQLFRQQVPAYMVPSYLQVVESFPVTANGKIDKRSLPAPQFNNHQATPPQTATEIWLSKTWQQLLSLPHPVGREDNFSSLGGHSLLIVKLKQKIQTGLNKRVSLTELFNLSSLSDMAEYIDTLPESCGVITLNRVGYGEKIALTNEQLRLWLICNREPQLPHYSIPLVFQLSGELHPERLAQALDSLCQRHQSLRSRIFNTEGTPWQQVAEMSPQLIMDEVKDEDTLQEILRQEVQRPFTFGNDPLLRMVLYRVAHSRWVLFINIHHIITDGWSMGVFFRELSSLYAQDDELPALDYQFIDYCAWQQRLDHSADLAWWQRQLEGVTPQQLPLRGKPTGRAITRSKQIPAALHRQLNEVAIQCNTGLFNITCSALAILLSRLCNQQDIQISSIWANRQYPEVAEQIGFFVNTLVMRMQVDPERPLMQWLKNNHTLITEGFRHGAAPLSDVLAQSGIPSDGHQHPLCSVLLVLQNTEGGDGKGLQLTGCHALPYPLPEEQAKCDLLFNIVPEPNGELRLEASFREGIWPEALMKSVLDYYQQILITMTEHLHQSVANAMDIGNEMRRQQLLSWNPEIRAKHTTSLLTFFNQQVQIRPDAPAVCDVETQFSYRELNARADLLAWQLHKREGSLYGKRVVFALDRNADTIALIIAILKHGAIYVPFDPTHPDARLLYILKDCASTCLITESKYRHRQTFCPEYDIAELLAAPITEAMPGYAVSQQADEVAYIMYTSGSTGEPKGVEVLHQGILRLVVDAAPYQVRQNAVMAQTGNIAFDASTLEIWGALLNGAHLIVIPYHTVIDSQALPAALAKYQVTDAWFTVALFNQLACEDPSSFGCLEHLLIGGDALNPAIVGSVLASDAPPAHIWNGYGPTENTTFTTLHPITIEDCQGDAIPIGRPIAGTICYVLDQHHRLLPPGFPGELYTSGLGLAKAYLNKPEKTDEAFIPNPFWHENANGSIATQMMYKTGDKVRWTEHGTLDFLGRLDYQIKIRGYRLELGEVEHRLCALDIVSQAIVDVQMLHGQKQLVAWCVSEASASDILREFRRHVPAYMVPACLEVIESIPLTPIGKVDKKRLPPPNIHTASSQKTLPQNDTERLCAEVWQQLLQTDLQYYREDNFFNIGGHSLLVVKMADLISRKTGKQLSVADVFNCENLAGLAAHIQGESFSHDNEYQQILQDSQLALEGFISTPDIRLNSLLLTGATGFLGIYLLATLQQQLPDATVYCLGRGKKGMARLRSTAKTYQITLDERRIKWIEGDLNQPKLGLNGQTWQALADNIDAIYHCGAWVNHLHRYSTLRAANVISTLDLLMLCTSGRQKQFFYVSTLSAAARQDNRLLEQAIADTPAMNNGYVQSKWVCEQLLSQAFSKGLHGGIYRMGNITGSTSNGISNVGINHTLNLIKGCLQQGVAPEWPGYHLDISPVDLLASLLVTSSIHHPYPDCALNLGHVCAVSWKSLLTSIAKEGYPLRFVSADEWATHWVPEIGSENALYLFKSFYLTPRYYSREEIDHTLVTDADYSIDFPKLLRLYTDFWLQSGFLVAPMDKLA</sequence>
<dbReference type="Gene3D" id="1.10.1200.10">
    <property type="entry name" value="ACP-like"/>
    <property type="match status" value="2"/>
</dbReference>
<feature type="domain" description="Carrier" evidence="4">
    <location>
        <begin position="1556"/>
        <end position="1632"/>
    </location>
</feature>
<dbReference type="EMBL" id="CP092014">
    <property type="protein sequence ID" value="WFN96559.1"/>
    <property type="molecule type" value="Genomic_DNA"/>
</dbReference>
<dbReference type="SUPFAM" id="SSF52777">
    <property type="entry name" value="CoA-dependent acyltransferases"/>
    <property type="match status" value="2"/>
</dbReference>
<dbReference type="SUPFAM" id="SSF47336">
    <property type="entry name" value="ACP-like"/>
    <property type="match status" value="2"/>
</dbReference>
<dbReference type="Gene3D" id="3.40.50.980">
    <property type="match status" value="4"/>
</dbReference>
<dbReference type="Gene3D" id="3.30.300.30">
    <property type="match status" value="2"/>
</dbReference>
<dbReference type="Pfam" id="PF00501">
    <property type="entry name" value="AMP-binding"/>
    <property type="match status" value="2"/>
</dbReference>
<dbReference type="SMART" id="SM00823">
    <property type="entry name" value="PKS_PP"/>
    <property type="match status" value="2"/>
</dbReference>
<keyword evidence="2" id="KW-0597">Phosphoprotein</keyword>
<name>A0ABY8GGN9_EDWIC</name>
<dbReference type="PANTHER" id="PTHR45527">
    <property type="entry name" value="NONRIBOSOMAL PEPTIDE SYNTHETASE"/>
    <property type="match status" value="1"/>
</dbReference>
<keyword evidence="6" id="KW-1185">Reference proteome</keyword>
<protein>
    <submittedName>
        <fullName evidence="5">Amino acid adenylation domain-containing protein</fullName>
    </submittedName>
</protein>
<dbReference type="Pfam" id="PF07993">
    <property type="entry name" value="NAD_binding_4"/>
    <property type="match status" value="1"/>
</dbReference>
<dbReference type="SUPFAM" id="SSF51735">
    <property type="entry name" value="NAD(P)-binding Rossmann-fold domains"/>
    <property type="match status" value="1"/>
</dbReference>
<evidence type="ECO:0000256" key="3">
    <source>
        <dbReference type="ARBA" id="ARBA00022598"/>
    </source>
</evidence>
<evidence type="ECO:0000259" key="4">
    <source>
        <dbReference type="PROSITE" id="PS50075"/>
    </source>
</evidence>
<feature type="domain" description="Carrier" evidence="4">
    <location>
        <begin position="514"/>
        <end position="590"/>
    </location>
</feature>
<proteinExistence type="predicted"/>
<dbReference type="Gene3D" id="3.40.50.720">
    <property type="entry name" value="NAD(P)-binding Rossmann-like Domain"/>
    <property type="match status" value="1"/>
</dbReference>
<dbReference type="InterPro" id="IPR001242">
    <property type="entry name" value="Condensation_dom"/>
</dbReference>
<dbReference type="CDD" id="cd05235">
    <property type="entry name" value="SDR_e1"/>
    <property type="match status" value="1"/>
</dbReference>
<dbReference type="InterPro" id="IPR036736">
    <property type="entry name" value="ACP-like_sf"/>
</dbReference>
<gene>
    <name evidence="5" type="ORF">MAY91_18025</name>
</gene>
<dbReference type="InterPro" id="IPR010071">
    <property type="entry name" value="AA_adenyl_dom"/>
</dbReference>